<evidence type="ECO:0000256" key="1">
    <source>
        <dbReference type="ARBA" id="ARBA00008023"/>
    </source>
</evidence>
<comment type="similarity">
    <text evidence="1">Belongs to the HAM1 NTPase family.</text>
</comment>
<evidence type="ECO:0000256" key="2">
    <source>
        <dbReference type="ARBA" id="ARBA00022801"/>
    </source>
</evidence>
<proteinExistence type="inferred from homology"/>
<reference evidence="3 4" key="1">
    <citation type="journal article" date="2016" name="Nat. Commun.">
        <title>Thousands of microbial genomes shed light on interconnected biogeochemical processes in an aquifer system.</title>
        <authorList>
            <person name="Anantharaman K."/>
            <person name="Brown C.T."/>
            <person name="Hug L.A."/>
            <person name="Sharon I."/>
            <person name="Castelle C.J."/>
            <person name="Probst A.J."/>
            <person name="Thomas B.C."/>
            <person name="Singh A."/>
            <person name="Wilkins M.J."/>
            <person name="Karaoz U."/>
            <person name="Brodie E.L."/>
            <person name="Williams K.H."/>
            <person name="Hubbard S.S."/>
            <person name="Banfield J.F."/>
        </authorList>
    </citation>
    <scope>NUCLEOTIDE SEQUENCE [LARGE SCALE GENOMIC DNA]</scope>
</reference>
<dbReference type="GO" id="GO:0047429">
    <property type="term" value="F:nucleoside triphosphate diphosphatase activity"/>
    <property type="evidence" value="ECO:0007669"/>
    <property type="project" value="InterPro"/>
</dbReference>
<evidence type="ECO:0000313" key="4">
    <source>
        <dbReference type="Proteomes" id="UP000176404"/>
    </source>
</evidence>
<comment type="caution">
    <text evidence="3">The sequence shown here is derived from an EMBL/GenBank/DDBJ whole genome shotgun (WGS) entry which is preliminary data.</text>
</comment>
<dbReference type="GO" id="GO:0005737">
    <property type="term" value="C:cytoplasm"/>
    <property type="evidence" value="ECO:0007669"/>
    <property type="project" value="TreeGrafter"/>
</dbReference>
<name>A0A1F8BBH3_9BACT</name>
<dbReference type="STRING" id="1802517.A2892_01635"/>
<dbReference type="SUPFAM" id="SSF52972">
    <property type="entry name" value="ITPase-like"/>
    <property type="match status" value="1"/>
</dbReference>
<keyword evidence="2" id="KW-0378">Hydrolase</keyword>
<dbReference type="AlphaFoldDB" id="A0A1F8BBH3"/>
<dbReference type="Proteomes" id="UP000176404">
    <property type="component" value="Unassembled WGS sequence"/>
</dbReference>
<accession>A0A1F8BBH3</accession>
<dbReference type="EMBL" id="MGHD01000003">
    <property type="protein sequence ID" value="OGM60725.1"/>
    <property type="molecule type" value="Genomic_DNA"/>
</dbReference>
<evidence type="ECO:0008006" key="5">
    <source>
        <dbReference type="Google" id="ProtNLM"/>
    </source>
</evidence>
<evidence type="ECO:0000313" key="3">
    <source>
        <dbReference type="EMBL" id="OGM60725.1"/>
    </source>
</evidence>
<protein>
    <recommendedName>
        <fullName evidence="5">Non-canonical purine NTP pyrophosphatase</fullName>
    </recommendedName>
</protein>
<dbReference type="PANTHER" id="PTHR11067:SF9">
    <property type="entry name" value="INOSINE TRIPHOSPHATE PYROPHOSPHATASE"/>
    <property type="match status" value="1"/>
</dbReference>
<dbReference type="InterPro" id="IPR002637">
    <property type="entry name" value="RdgB/HAM1"/>
</dbReference>
<dbReference type="GO" id="GO:0009143">
    <property type="term" value="P:nucleoside triphosphate catabolic process"/>
    <property type="evidence" value="ECO:0007669"/>
    <property type="project" value="InterPro"/>
</dbReference>
<dbReference type="PANTHER" id="PTHR11067">
    <property type="entry name" value="INOSINE TRIPHOSPHATE PYROPHOSPHATASE/HAM1 PROTEIN"/>
    <property type="match status" value="1"/>
</dbReference>
<gene>
    <name evidence="3" type="ORF">A2892_01635</name>
</gene>
<organism evidence="3 4">
    <name type="scientific">Candidatus Woesebacteria bacterium RIFCSPLOWO2_01_FULL_39_10b</name>
    <dbReference type="NCBI Taxonomy" id="1802517"/>
    <lineage>
        <taxon>Bacteria</taxon>
        <taxon>Candidatus Woeseibacteriota</taxon>
    </lineage>
</organism>
<dbReference type="Pfam" id="PF01725">
    <property type="entry name" value="Ham1p_like"/>
    <property type="match status" value="1"/>
</dbReference>
<sequence>MSNKKNKITINFVTGNPLKILHANIALNELGFSVVGQKLNIIEPREEDPEKIVVEKAVQAFQQLKKPLIVEDSGIFISVLGGFPKTFVHFALDTLGIKNILKLMEGVENRNAEFRQSLAYIEPGMVEPKVFSYVDGGFTLADRIWEDGANDAGEFDKVLIPPGESRPLSMFSKEWRAKRDAKQNKGTIHYEQLALWLKTNKL</sequence>
<dbReference type="Gene3D" id="3.90.950.10">
    <property type="match status" value="1"/>
</dbReference>
<dbReference type="InterPro" id="IPR029001">
    <property type="entry name" value="ITPase-like_fam"/>
</dbReference>